<evidence type="ECO:0000313" key="5">
    <source>
        <dbReference type="EMBL" id="MBC8540297.1"/>
    </source>
</evidence>
<dbReference type="Proteomes" id="UP000611762">
    <property type="component" value="Unassembled WGS sequence"/>
</dbReference>
<dbReference type="Pfam" id="PF12833">
    <property type="entry name" value="HTH_18"/>
    <property type="match status" value="1"/>
</dbReference>
<sequence length="262" mass="30104">MVTQSIANLPLYFTSICCEHEQEEVFRPNGFDSDQIMLVLSGEGVFCCEGKRFSLKPGSAVYFENNVPHAYRGFSGAFKTAWVTFRGDALAAIRQHFGVRGYLVCSQADMENFLALLKELSVEYFGKHRETVMSTMIYRIIIEFFRSNATTEETAMDRAELYMIRNFSEKITLDDLVQITGFSKSKFCRMAKLRWNMTAFEKIMDMRLSHAQSLLKSNGKLKVAECARQSGFDDVSYFCLRYRRRYGYSPAFSRNELGEGDV</sequence>
<dbReference type="RefSeq" id="WP_249311390.1">
    <property type="nucleotide sequence ID" value="NZ_JACRSU010000001.1"/>
</dbReference>
<keyword evidence="6" id="KW-1185">Reference proteome</keyword>
<reference evidence="5" key="1">
    <citation type="submission" date="2020-08" db="EMBL/GenBank/DDBJ databases">
        <title>Genome public.</title>
        <authorList>
            <person name="Liu C."/>
            <person name="Sun Q."/>
        </authorList>
    </citation>
    <scope>NUCLEOTIDE SEQUENCE</scope>
    <source>
        <strain evidence="5">H8</strain>
    </source>
</reference>
<dbReference type="InterPro" id="IPR009057">
    <property type="entry name" value="Homeodomain-like_sf"/>
</dbReference>
<feature type="domain" description="HTH araC/xylS-type" evidence="4">
    <location>
        <begin position="157"/>
        <end position="256"/>
    </location>
</feature>
<gene>
    <name evidence="5" type="ORF">H8698_04835</name>
</gene>
<dbReference type="InterPro" id="IPR003313">
    <property type="entry name" value="AraC-bd"/>
</dbReference>
<keyword evidence="3" id="KW-0804">Transcription</keyword>
<dbReference type="GO" id="GO:0043565">
    <property type="term" value="F:sequence-specific DNA binding"/>
    <property type="evidence" value="ECO:0007669"/>
    <property type="project" value="InterPro"/>
</dbReference>
<dbReference type="InterPro" id="IPR037923">
    <property type="entry name" value="HTH-like"/>
</dbReference>
<dbReference type="Gene3D" id="2.60.120.10">
    <property type="entry name" value="Jelly Rolls"/>
    <property type="match status" value="1"/>
</dbReference>
<evidence type="ECO:0000256" key="2">
    <source>
        <dbReference type="ARBA" id="ARBA00023125"/>
    </source>
</evidence>
<dbReference type="InterPro" id="IPR014710">
    <property type="entry name" value="RmlC-like_jellyroll"/>
</dbReference>
<dbReference type="SMART" id="SM00342">
    <property type="entry name" value="HTH_ARAC"/>
    <property type="match status" value="1"/>
</dbReference>
<comment type="caution">
    <text evidence="5">The sequence shown here is derived from an EMBL/GenBank/DDBJ whole genome shotgun (WGS) entry which is preliminary data.</text>
</comment>
<name>A0A926DM77_9FIRM</name>
<dbReference type="PROSITE" id="PS01124">
    <property type="entry name" value="HTH_ARAC_FAMILY_2"/>
    <property type="match status" value="1"/>
</dbReference>
<dbReference type="PANTHER" id="PTHR43280:SF2">
    <property type="entry name" value="HTH-TYPE TRANSCRIPTIONAL REGULATOR EXSA"/>
    <property type="match status" value="1"/>
</dbReference>
<dbReference type="PANTHER" id="PTHR43280">
    <property type="entry name" value="ARAC-FAMILY TRANSCRIPTIONAL REGULATOR"/>
    <property type="match status" value="1"/>
</dbReference>
<dbReference type="GO" id="GO:0003700">
    <property type="term" value="F:DNA-binding transcription factor activity"/>
    <property type="evidence" value="ECO:0007669"/>
    <property type="project" value="InterPro"/>
</dbReference>
<dbReference type="Gene3D" id="1.10.10.60">
    <property type="entry name" value="Homeodomain-like"/>
    <property type="match status" value="2"/>
</dbReference>
<evidence type="ECO:0000256" key="3">
    <source>
        <dbReference type="ARBA" id="ARBA00023163"/>
    </source>
</evidence>
<dbReference type="EMBL" id="JACRSU010000001">
    <property type="protein sequence ID" value="MBC8540297.1"/>
    <property type="molecule type" value="Genomic_DNA"/>
</dbReference>
<dbReference type="Pfam" id="PF02311">
    <property type="entry name" value="AraC_binding"/>
    <property type="match status" value="1"/>
</dbReference>
<organism evidence="5 6">
    <name type="scientific">Congzhengia minquanensis</name>
    <dbReference type="NCBI Taxonomy" id="2763657"/>
    <lineage>
        <taxon>Bacteria</taxon>
        <taxon>Bacillati</taxon>
        <taxon>Bacillota</taxon>
        <taxon>Clostridia</taxon>
        <taxon>Eubacteriales</taxon>
        <taxon>Oscillospiraceae</taxon>
        <taxon>Congzhengia</taxon>
    </lineage>
</organism>
<evidence type="ECO:0000259" key="4">
    <source>
        <dbReference type="PROSITE" id="PS01124"/>
    </source>
</evidence>
<dbReference type="InterPro" id="IPR018060">
    <property type="entry name" value="HTH_AraC"/>
</dbReference>
<proteinExistence type="predicted"/>
<accession>A0A926DM77</accession>
<dbReference type="SUPFAM" id="SSF51215">
    <property type="entry name" value="Regulatory protein AraC"/>
    <property type="match status" value="1"/>
</dbReference>
<keyword evidence="1" id="KW-0805">Transcription regulation</keyword>
<protein>
    <submittedName>
        <fullName evidence="5">Helix-turn-helix transcriptional regulator</fullName>
    </submittedName>
</protein>
<keyword evidence="2" id="KW-0238">DNA-binding</keyword>
<evidence type="ECO:0000313" key="6">
    <source>
        <dbReference type="Proteomes" id="UP000611762"/>
    </source>
</evidence>
<evidence type="ECO:0000256" key="1">
    <source>
        <dbReference type="ARBA" id="ARBA00023015"/>
    </source>
</evidence>
<dbReference type="SUPFAM" id="SSF46689">
    <property type="entry name" value="Homeodomain-like"/>
    <property type="match status" value="1"/>
</dbReference>
<dbReference type="AlphaFoldDB" id="A0A926DM77"/>